<comment type="function">
    <text evidence="6">Catalyzes the hydrolysis of queuosine 5'-phosphate, releasing the nucleobase queuine (q). Is required for salvage of queuine from exogenous queuosine (Q) that is imported and then converted to queuosine 5'-phosphate intracellularly.</text>
</comment>
<proteinExistence type="inferred from homology"/>
<dbReference type="GO" id="GO:0006400">
    <property type="term" value="P:tRNA modification"/>
    <property type="evidence" value="ECO:0007669"/>
    <property type="project" value="TreeGrafter"/>
</dbReference>
<dbReference type="HOGENOM" id="CLU_036001_2_1_1"/>
<dbReference type="InterPro" id="IPR019438">
    <property type="entry name" value="Q_salvage"/>
</dbReference>
<evidence type="ECO:0000256" key="6">
    <source>
        <dbReference type="RuleBase" id="RU365002"/>
    </source>
</evidence>
<dbReference type="EC" id="3.2.2.-" evidence="6"/>
<evidence type="ECO:0000256" key="2">
    <source>
        <dbReference type="ARBA" id="ARBA00035119"/>
    </source>
</evidence>
<gene>
    <name evidence="7" type="ORF">PV04_09147</name>
</gene>
<dbReference type="GO" id="GO:0016787">
    <property type="term" value="F:hydrolase activity"/>
    <property type="evidence" value="ECO:0007669"/>
    <property type="project" value="UniProtKB-KW"/>
</dbReference>
<dbReference type="Pfam" id="PF10343">
    <property type="entry name" value="Q_salvage"/>
    <property type="match status" value="1"/>
</dbReference>
<sequence length="373" mass="42634">MSDDEADLELLALLRQSLGLGDNATKATPPNTRVLESAEWIYNNAIDVAISSASTKNAAEQIYQLMQQKSYSTGTWSSHALHPQLTKDNEEETVNFIFTMNLLNFSFWSQLAETERFAVEFNGEKWTGYWSLVAALQRALEEGYPITSPDFWQDRDACPDSVLEHIFRSATSESMPLLSERISILRDAGDILYCHFDCRPANIIRRANGSAAALVNLLTDHFANFRDVAYFQDRQVRLLKRAQIFVADTWACFQGTSYGTFSDIDSLTMFADYRIPQMLQSLNCLWYSPRLESKISRNELLEPGGELEVEIRGCSIWCVELIQREILKKHPEAKGKVNAVLIDFFLYDTCKEMEKTGELDESLPHHRTRSIFY</sequence>
<evidence type="ECO:0000256" key="3">
    <source>
        <dbReference type="ARBA" id="ARBA00035306"/>
    </source>
</evidence>
<evidence type="ECO:0000256" key="5">
    <source>
        <dbReference type="ARBA" id="ARBA00048204"/>
    </source>
</evidence>
<evidence type="ECO:0000256" key="1">
    <source>
        <dbReference type="ARBA" id="ARBA00022801"/>
    </source>
</evidence>
<organism evidence="7 8">
    <name type="scientific">Phialophora macrospora</name>
    <dbReference type="NCBI Taxonomy" id="1851006"/>
    <lineage>
        <taxon>Eukaryota</taxon>
        <taxon>Fungi</taxon>
        <taxon>Dikarya</taxon>
        <taxon>Ascomycota</taxon>
        <taxon>Pezizomycotina</taxon>
        <taxon>Eurotiomycetes</taxon>
        <taxon>Chaetothyriomycetidae</taxon>
        <taxon>Chaetothyriales</taxon>
        <taxon>Herpotrichiellaceae</taxon>
        <taxon>Phialophora</taxon>
    </lineage>
</organism>
<dbReference type="Proteomes" id="UP000054266">
    <property type="component" value="Unassembled WGS sequence"/>
</dbReference>
<protein>
    <recommendedName>
        <fullName evidence="3 6">Queuosine 5'-phosphate N-glycosylase/hydrolase</fullName>
        <ecNumber evidence="6">3.2.2.-</ecNumber>
    </recommendedName>
    <alternativeName>
        <fullName evidence="4 6">Queuosine-nucleotide N-glycosylase/hydrolase</fullName>
    </alternativeName>
</protein>
<dbReference type="AlphaFoldDB" id="A0A0D2FW25"/>
<keyword evidence="1 6" id="KW-0378">Hydrolase</keyword>
<evidence type="ECO:0000313" key="7">
    <source>
        <dbReference type="EMBL" id="KIW64194.1"/>
    </source>
</evidence>
<comment type="similarity">
    <text evidence="2 6">Belongs to the QNG1 protein family.</text>
</comment>
<dbReference type="EMBL" id="KN846961">
    <property type="protein sequence ID" value="KIW64194.1"/>
    <property type="molecule type" value="Genomic_DNA"/>
</dbReference>
<name>A0A0D2FW25_9EURO</name>
<evidence type="ECO:0000313" key="8">
    <source>
        <dbReference type="Proteomes" id="UP000054266"/>
    </source>
</evidence>
<evidence type="ECO:0000256" key="4">
    <source>
        <dbReference type="ARBA" id="ARBA00035393"/>
    </source>
</evidence>
<accession>A0A0D2FW25</accession>
<keyword evidence="8" id="KW-1185">Reference proteome</keyword>
<dbReference type="PANTHER" id="PTHR21314:SF0">
    <property type="entry name" value="QUEUOSINE 5'-PHOSPHATE N-GLYCOSYLASE_HYDROLASE"/>
    <property type="match status" value="1"/>
</dbReference>
<dbReference type="STRING" id="5601.A0A0D2FW25"/>
<comment type="catalytic activity">
    <reaction evidence="5 6">
        <text>queuosine 5'-phosphate + H2O = queuine + D-ribose 5-phosphate</text>
        <dbReference type="Rhea" id="RHEA:75387"/>
        <dbReference type="ChEBI" id="CHEBI:15377"/>
        <dbReference type="ChEBI" id="CHEBI:17433"/>
        <dbReference type="ChEBI" id="CHEBI:78346"/>
        <dbReference type="ChEBI" id="CHEBI:194371"/>
    </reaction>
    <physiologicalReaction direction="left-to-right" evidence="5 6">
        <dbReference type="Rhea" id="RHEA:75388"/>
    </physiologicalReaction>
</comment>
<reference evidence="7 8" key="1">
    <citation type="submission" date="2015-01" db="EMBL/GenBank/DDBJ databases">
        <title>The Genome Sequence of Capronia semiimmersa CBS27337.</title>
        <authorList>
            <consortium name="The Broad Institute Genomics Platform"/>
            <person name="Cuomo C."/>
            <person name="de Hoog S."/>
            <person name="Gorbushina A."/>
            <person name="Stielow B."/>
            <person name="Teixiera M."/>
            <person name="Abouelleil A."/>
            <person name="Chapman S.B."/>
            <person name="Priest M."/>
            <person name="Young S.K."/>
            <person name="Wortman J."/>
            <person name="Nusbaum C."/>
            <person name="Birren B."/>
        </authorList>
    </citation>
    <scope>NUCLEOTIDE SEQUENCE [LARGE SCALE GENOMIC DNA]</scope>
    <source>
        <strain evidence="7 8">CBS 27337</strain>
    </source>
</reference>
<dbReference type="PANTHER" id="PTHR21314">
    <property type="entry name" value="QUEUOSINE 5'-PHOSPHATE N-GLYCOSYLASE_HYDROLASE-RELATED"/>
    <property type="match status" value="1"/>
</dbReference>